<dbReference type="GO" id="GO:0061602">
    <property type="term" value="F:molybdenum cofactor cytidylyltransferase activity"/>
    <property type="evidence" value="ECO:0007669"/>
    <property type="project" value="UniProtKB-EC"/>
</dbReference>
<dbReference type="SUPFAM" id="SSF53448">
    <property type="entry name" value="Nucleotide-diphospho-sugar transferases"/>
    <property type="match status" value="1"/>
</dbReference>
<dbReference type="Proteomes" id="UP001301012">
    <property type="component" value="Unassembled WGS sequence"/>
</dbReference>
<gene>
    <name evidence="2" type="primary">mocA</name>
    <name evidence="2" type="ORF">QOZ84_11030</name>
</gene>
<organism evidence="2 3">
    <name type="scientific">Romboutsia sedimentorum</name>
    <dbReference type="NCBI Taxonomy" id="1368474"/>
    <lineage>
        <taxon>Bacteria</taxon>
        <taxon>Bacillati</taxon>
        <taxon>Bacillota</taxon>
        <taxon>Clostridia</taxon>
        <taxon>Peptostreptococcales</taxon>
        <taxon>Peptostreptococcaceae</taxon>
        <taxon>Romboutsia</taxon>
    </lineage>
</organism>
<dbReference type="Gene3D" id="3.90.550.10">
    <property type="entry name" value="Spore Coat Polysaccharide Biosynthesis Protein SpsA, Chain A"/>
    <property type="match status" value="1"/>
</dbReference>
<protein>
    <submittedName>
        <fullName evidence="2">Molybdenum cofactor cytidylyltransferase</fullName>
        <ecNumber evidence="2">2.7.7.76</ecNumber>
    </submittedName>
</protein>
<evidence type="ECO:0000313" key="3">
    <source>
        <dbReference type="Proteomes" id="UP001301012"/>
    </source>
</evidence>
<sequence length="192" mass="22454">MITAIIMASGLSTRMGTNKLLLKYKNKLIIEYTFELIKELNFEQVIVVSKYDEIMKLSKIYNFQYVYNENANLGQSESIKLGVLHSENSDGYIFFVGDQPFLELKYIKEMINTFNKDKQYIIIPRHNYINGNPVIFPWGKREKLLKLKNDEKGKMIISEADKIKYVSVSKDMLIDIDTKEDYKKLGVQNEKN</sequence>
<dbReference type="PANTHER" id="PTHR43777:SF1">
    <property type="entry name" value="MOLYBDENUM COFACTOR CYTIDYLYLTRANSFERASE"/>
    <property type="match status" value="1"/>
</dbReference>
<dbReference type="InterPro" id="IPR017696">
    <property type="entry name" value="Mo_hydrolase_YgfJ"/>
</dbReference>
<name>A0ABT7EF17_9FIRM</name>
<keyword evidence="3" id="KW-1185">Reference proteome</keyword>
<keyword evidence="2" id="KW-0548">Nucleotidyltransferase</keyword>
<feature type="domain" description="MobA-like NTP transferase" evidence="1">
    <location>
        <begin position="4"/>
        <end position="161"/>
    </location>
</feature>
<reference evidence="2 3" key="1">
    <citation type="submission" date="2023-05" db="EMBL/GenBank/DDBJ databases">
        <title>Rombocin, a short stable natural nisin variant, displays selective antimicrobial activity against Listeria monocytogenes and employs dual mode of action to kill target bacterial strains.</title>
        <authorList>
            <person name="Wambui J."/>
            <person name="Stephan R."/>
            <person name="Kuipers O.P."/>
        </authorList>
    </citation>
    <scope>NUCLEOTIDE SEQUENCE [LARGE SCALE GENOMIC DNA]</scope>
    <source>
        <strain evidence="2 3">RC002</strain>
    </source>
</reference>
<dbReference type="EC" id="2.7.7.76" evidence="2"/>
<dbReference type="EMBL" id="JASKYM010000005">
    <property type="protein sequence ID" value="MDK2564085.1"/>
    <property type="molecule type" value="Genomic_DNA"/>
</dbReference>
<dbReference type="InterPro" id="IPR029044">
    <property type="entry name" value="Nucleotide-diphossugar_trans"/>
</dbReference>
<dbReference type="CDD" id="cd04182">
    <property type="entry name" value="GT_2_like_f"/>
    <property type="match status" value="1"/>
</dbReference>
<accession>A0ABT7EF17</accession>
<dbReference type="NCBIfam" id="TIGR03310">
    <property type="entry name" value="matur_MocA_YgfJ"/>
    <property type="match status" value="1"/>
</dbReference>
<keyword evidence="2" id="KW-0808">Transferase</keyword>
<dbReference type="RefSeq" id="WP_284133018.1">
    <property type="nucleotide sequence ID" value="NZ_JASKYM010000005.1"/>
</dbReference>
<evidence type="ECO:0000313" key="2">
    <source>
        <dbReference type="EMBL" id="MDK2564085.1"/>
    </source>
</evidence>
<comment type="caution">
    <text evidence="2">The sequence shown here is derived from an EMBL/GenBank/DDBJ whole genome shotgun (WGS) entry which is preliminary data.</text>
</comment>
<dbReference type="PANTHER" id="PTHR43777">
    <property type="entry name" value="MOLYBDENUM COFACTOR CYTIDYLYLTRANSFERASE"/>
    <property type="match status" value="1"/>
</dbReference>
<dbReference type="Pfam" id="PF12804">
    <property type="entry name" value="NTP_transf_3"/>
    <property type="match status" value="1"/>
</dbReference>
<proteinExistence type="predicted"/>
<evidence type="ECO:0000259" key="1">
    <source>
        <dbReference type="Pfam" id="PF12804"/>
    </source>
</evidence>
<dbReference type="InterPro" id="IPR025877">
    <property type="entry name" value="MobA-like_NTP_Trfase"/>
</dbReference>